<accession>A0A1J5SR86</accession>
<sequence length="290" mass="29636">MKRLWTLVLLLALCGTAQAEVAVPPLKQRVTDLTSTLDAAQVQALNARLAAFEAGKEAQIAVLILPTTQPETIEQFGIRVADAWKLGRKGVDDGVLLLIAKDDRKLRIEVGYGLEGALNDATAKRIVAEVISPNFKRGEFYAGIDAGVTAIIKVIEGEPLPPPAPRASTQSGSDSDSFGHLLGTAFVIFMIGNIILRQLLGRLPSGLIVGGVIGVIAWVMLLSLAWAIAAGIVAFVLSLIFGLSGHGSSFPSGWGGGSGGGWSSGGGSFGGGGFGGGGGSFGGGGASGDW</sequence>
<keyword evidence="1" id="KW-0812">Transmembrane</keyword>
<feature type="transmembrane region" description="Helical" evidence="1">
    <location>
        <begin position="178"/>
        <end position="196"/>
    </location>
</feature>
<evidence type="ECO:0000259" key="2">
    <source>
        <dbReference type="Pfam" id="PF04536"/>
    </source>
</evidence>
<reference evidence="3" key="1">
    <citation type="submission" date="2016-10" db="EMBL/GenBank/DDBJ databases">
        <title>Sequence of Gallionella enrichment culture.</title>
        <authorList>
            <person name="Poehlein A."/>
            <person name="Muehling M."/>
            <person name="Daniel R."/>
        </authorList>
    </citation>
    <scope>NUCLEOTIDE SEQUENCE</scope>
</reference>
<gene>
    <name evidence="3" type="ORF">GALL_71880</name>
</gene>
<feature type="transmembrane region" description="Helical" evidence="1">
    <location>
        <begin position="208"/>
        <end position="241"/>
    </location>
</feature>
<dbReference type="PANTHER" id="PTHR30373:SF2">
    <property type="entry name" value="UPF0603 PROTEIN YGCG"/>
    <property type="match status" value="1"/>
</dbReference>
<dbReference type="PANTHER" id="PTHR30373">
    <property type="entry name" value="UPF0603 PROTEIN YGCG"/>
    <property type="match status" value="1"/>
</dbReference>
<evidence type="ECO:0000256" key="1">
    <source>
        <dbReference type="SAM" id="Phobius"/>
    </source>
</evidence>
<dbReference type="AlphaFoldDB" id="A0A1J5SR86"/>
<feature type="domain" description="TPM" evidence="2">
    <location>
        <begin position="30"/>
        <end position="153"/>
    </location>
</feature>
<dbReference type="Gene3D" id="3.10.310.50">
    <property type="match status" value="1"/>
</dbReference>
<dbReference type="EMBL" id="MLJW01000021">
    <property type="protein sequence ID" value="OIR11017.1"/>
    <property type="molecule type" value="Genomic_DNA"/>
</dbReference>
<name>A0A1J5SR86_9ZZZZ</name>
<keyword evidence="1" id="KW-0472">Membrane</keyword>
<evidence type="ECO:0000313" key="3">
    <source>
        <dbReference type="EMBL" id="OIR11017.1"/>
    </source>
</evidence>
<comment type="caution">
    <text evidence="3">The sequence shown here is derived from an EMBL/GenBank/DDBJ whole genome shotgun (WGS) entry which is preliminary data.</text>
</comment>
<keyword evidence="1" id="KW-1133">Transmembrane helix</keyword>
<proteinExistence type="predicted"/>
<dbReference type="Pfam" id="PF04536">
    <property type="entry name" value="TPM_phosphatase"/>
    <property type="match status" value="1"/>
</dbReference>
<organism evidence="3">
    <name type="scientific">mine drainage metagenome</name>
    <dbReference type="NCBI Taxonomy" id="410659"/>
    <lineage>
        <taxon>unclassified sequences</taxon>
        <taxon>metagenomes</taxon>
        <taxon>ecological metagenomes</taxon>
    </lineage>
</organism>
<protein>
    <recommendedName>
        <fullName evidence="2">TPM domain-containing protein</fullName>
    </recommendedName>
</protein>
<dbReference type="InterPro" id="IPR007621">
    <property type="entry name" value="TPM_dom"/>
</dbReference>